<dbReference type="AlphaFoldDB" id="A0A1D8A2M0"/>
<evidence type="ECO:0000313" key="3">
    <source>
        <dbReference type="EMBL" id="AOR76375.1"/>
    </source>
</evidence>
<evidence type="ECO:0000313" key="4">
    <source>
        <dbReference type="Proteomes" id="UP000094626"/>
    </source>
</evidence>
<dbReference type="Gene3D" id="2.10.109.10">
    <property type="entry name" value="Umud Fragment, subunit A"/>
    <property type="match status" value="1"/>
</dbReference>
<organism evidence="3 4">
    <name type="scientific">Novosphingobium resinovorum</name>
    <dbReference type="NCBI Taxonomy" id="158500"/>
    <lineage>
        <taxon>Bacteria</taxon>
        <taxon>Pseudomonadati</taxon>
        <taxon>Pseudomonadota</taxon>
        <taxon>Alphaproteobacteria</taxon>
        <taxon>Sphingomonadales</taxon>
        <taxon>Sphingomonadaceae</taxon>
        <taxon>Novosphingobium</taxon>
    </lineage>
</organism>
<dbReference type="GO" id="GO:0004252">
    <property type="term" value="F:serine-type endopeptidase activity"/>
    <property type="evidence" value="ECO:0007669"/>
    <property type="project" value="InterPro"/>
</dbReference>
<dbReference type="SUPFAM" id="SSF51306">
    <property type="entry name" value="LexA/Signal peptidase"/>
    <property type="match status" value="1"/>
</dbReference>
<dbReference type="OrthoDB" id="5360818at2"/>
<dbReference type="KEGG" id="nre:BES08_06120"/>
<dbReference type="RefSeq" id="WP_069707831.1">
    <property type="nucleotide sequence ID" value="NZ_CP017075.1"/>
</dbReference>
<accession>A0A1D8A2M0</accession>
<evidence type="ECO:0000256" key="1">
    <source>
        <dbReference type="SAM" id="Phobius"/>
    </source>
</evidence>
<gene>
    <name evidence="3" type="ORF">BES08_06120</name>
</gene>
<keyword evidence="1" id="KW-0812">Transmembrane</keyword>
<evidence type="ECO:0000259" key="2">
    <source>
        <dbReference type="Pfam" id="PF10502"/>
    </source>
</evidence>
<dbReference type="GO" id="GO:0006465">
    <property type="term" value="P:signal peptide processing"/>
    <property type="evidence" value="ECO:0007669"/>
    <property type="project" value="InterPro"/>
</dbReference>
<keyword evidence="1" id="KW-1133">Transmembrane helix</keyword>
<keyword evidence="4" id="KW-1185">Reference proteome</keyword>
<sequence length="206" mass="23128">MSRHRTSRGDAPLLAWGDALRGERQAKARRRRRLMQSGGALAILCALLATTIVVAPTPRLVWNSSRSAPLGLYLVSPGQPVRRGDFAVAHMPEEWRWLAAERGYLPERVPLVKRVAAVSGQTVCAAANRIIIDGRQVAERRAVDSRHRPMPWWNGCRILGQRQVFLLMAEHPQSFDGRYFGVTESTEIIGQVQHVRLRSAWRGPAR</sequence>
<feature type="transmembrane region" description="Helical" evidence="1">
    <location>
        <begin position="34"/>
        <end position="55"/>
    </location>
</feature>
<proteinExistence type="predicted"/>
<dbReference type="InterPro" id="IPR036286">
    <property type="entry name" value="LexA/Signal_pep-like_sf"/>
</dbReference>
<reference evidence="4" key="1">
    <citation type="journal article" date="2017" name="J. Biotechnol.">
        <title>Complete genome sequence of Novosphingobium resinovorum SA1, a versatile xenobiotic-degrading bacterium capable of utilizing sulfanilic acid.</title>
        <authorList>
            <person name="Hegedus B."/>
            <person name="Kos P.B."/>
            <person name="Balint B."/>
            <person name="Maroti G."/>
            <person name="Gan H.M."/>
            <person name="Perei K."/>
            <person name="Rakhely G."/>
        </authorList>
    </citation>
    <scope>NUCLEOTIDE SEQUENCE [LARGE SCALE GENOMIC DNA]</scope>
    <source>
        <strain evidence="4">SA1</strain>
    </source>
</reference>
<dbReference type="InterPro" id="IPR019533">
    <property type="entry name" value="Peptidase_S26"/>
</dbReference>
<protein>
    <recommendedName>
        <fullName evidence="2">Peptidase S26 domain-containing protein</fullName>
    </recommendedName>
</protein>
<name>A0A1D8A2M0_9SPHN</name>
<dbReference type="Proteomes" id="UP000094626">
    <property type="component" value="Chromosome"/>
</dbReference>
<feature type="domain" description="Peptidase S26" evidence="2">
    <location>
        <begin position="41"/>
        <end position="194"/>
    </location>
</feature>
<dbReference type="EMBL" id="CP017075">
    <property type="protein sequence ID" value="AOR76375.1"/>
    <property type="molecule type" value="Genomic_DNA"/>
</dbReference>
<keyword evidence="1" id="KW-0472">Membrane</keyword>
<dbReference type="Pfam" id="PF10502">
    <property type="entry name" value="Peptidase_S26"/>
    <property type="match status" value="1"/>
</dbReference>